<keyword evidence="1" id="KW-0472">Membrane</keyword>
<reference evidence="2 3" key="1">
    <citation type="submission" date="2016-11" db="EMBL/GenBank/DDBJ databases">
        <authorList>
            <person name="Jaros S."/>
            <person name="Januszkiewicz K."/>
            <person name="Wedrychowicz H."/>
        </authorList>
    </citation>
    <scope>NUCLEOTIDE SEQUENCE [LARGE SCALE GENOMIC DNA]</scope>
    <source>
        <strain evidence="2 3">DSM 15929</strain>
    </source>
</reference>
<feature type="transmembrane region" description="Helical" evidence="1">
    <location>
        <begin position="43"/>
        <end position="64"/>
    </location>
</feature>
<sequence>MSNLGRKYNMKIDKSTARNIIWILLSVISFIVVMLNLDKALMIALKAIHIFMPVILGLCLAFIINPLMNIFETKVFSRIGEKTKRKSIF</sequence>
<dbReference type="EMBL" id="FRAC01000006">
    <property type="protein sequence ID" value="SHJ44222.1"/>
    <property type="molecule type" value="Genomic_DNA"/>
</dbReference>
<evidence type="ECO:0000313" key="2">
    <source>
        <dbReference type="EMBL" id="SHJ44222.1"/>
    </source>
</evidence>
<accession>A0A1M6JC69</accession>
<name>A0A1M6JC69_9FIRM</name>
<keyword evidence="1" id="KW-1133">Transmembrane helix</keyword>
<keyword evidence="3" id="KW-1185">Reference proteome</keyword>
<evidence type="ECO:0000313" key="3">
    <source>
        <dbReference type="Proteomes" id="UP000184386"/>
    </source>
</evidence>
<dbReference type="AlphaFoldDB" id="A0A1M6JC69"/>
<protein>
    <recommendedName>
        <fullName evidence="4">AI-2E family transporter</fullName>
    </recommendedName>
</protein>
<proteinExistence type="predicted"/>
<feature type="transmembrane region" description="Helical" evidence="1">
    <location>
        <begin position="20"/>
        <end position="37"/>
    </location>
</feature>
<dbReference type="STRING" id="1121322.SAMN02745136_00018"/>
<keyword evidence="1" id="KW-0812">Transmembrane</keyword>
<organism evidence="2 3">
    <name type="scientific">Anaerocolumna jejuensis DSM 15929</name>
    <dbReference type="NCBI Taxonomy" id="1121322"/>
    <lineage>
        <taxon>Bacteria</taxon>
        <taxon>Bacillati</taxon>
        <taxon>Bacillota</taxon>
        <taxon>Clostridia</taxon>
        <taxon>Lachnospirales</taxon>
        <taxon>Lachnospiraceae</taxon>
        <taxon>Anaerocolumna</taxon>
    </lineage>
</organism>
<evidence type="ECO:0000256" key="1">
    <source>
        <dbReference type="SAM" id="Phobius"/>
    </source>
</evidence>
<evidence type="ECO:0008006" key="4">
    <source>
        <dbReference type="Google" id="ProtNLM"/>
    </source>
</evidence>
<dbReference type="Proteomes" id="UP000184386">
    <property type="component" value="Unassembled WGS sequence"/>
</dbReference>
<gene>
    <name evidence="2" type="ORF">SAMN02745136_00018</name>
</gene>